<dbReference type="PATRIC" id="fig|1107311.3.peg.16"/>
<evidence type="ECO:0000313" key="3">
    <source>
        <dbReference type="EMBL" id="KGO93156.1"/>
    </source>
</evidence>
<dbReference type="CDD" id="cd16442">
    <property type="entry name" value="BPL"/>
    <property type="match status" value="1"/>
</dbReference>
<dbReference type="InterPro" id="IPR045864">
    <property type="entry name" value="aa-tRNA-synth_II/BPL/LPL"/>
</dbReference>
<dbReference type="OrthoDB" id="9807064at2"/>
<dbReference type="InterPro" id="IPR004143">
    <property type="entry name" value="BPL_LPL_catalytic"/>
</dbReference>
<name>V6SFB0_9FLAO</name>
<reference evidence="4" key="1">
    <citation type="submission" date="2013-09" db="EMBL/GenBank/DDBJ databases">
        <authorList>
            <person name="Zeng Z."/>
            <person name="Chen C."/>
        </authorList>
    </citation>
    <scope>NUCLEOTIDE SEQUENCE [LARGE SCALE GENOMIC DNA]</scope>
    <source>
        <strain evidence="4">DK69</strain>
    </source>
</reference>
<dbReference type="SUPFAM" id="SSF55681">
    <property type="entry name" value="Class II aaRS and biotin synthetases"/>
    <property type="match status" value="1"/>
</dbReference>
<dbReference type="PANTHER" id="PTHR12835">
    <property type="entry name" value="BIOTIN PROTEIN LIGASE"/>
    <property type="match status" value="1"/>
</dbReference>
<dbReference type="AlphaFoldDB" id="V6SFB0"/>
<sequence>MNIIKLDATPSTNDYLKALLTKQFVENFTVVTTENQTLGRGQMGAVWEVETGKNLTFSVLVKDVLPDINTIFHLNVLVAVCLTEVLEELKIPNIAIKWPNDILADNKKIAGILIENSLKSGGEIVSVVGIGLNVNQKNFDGLPKAGSLFGIVNREFDKDAILISIVETLKRSVALLQNKDYGLFWEKYNQRLFKKGLPMPFEDKDGLRFMGIIQGVTANGKLEVLLEDDSIKTFEIKEIQMLY</sequence>
<keyword evidence="4" id="KW-1185">Reference proteome</keyword>
<dbReference type="InterPro" id="IPR004408">
    <property type="entry name" value="Biotin_CoA_COase_ligase"/>
</dbReference>
<dbReference type="NCBIfam" id="TIGR00121">
    <property type="entry name" value="birA_ligase"/>
    <property type="match status" value="1"/>
</dbReference>
<evidence type="ECO:0000256" key="1">
    <source>
        <dbReference type="ARBA" id="ARBA00022598"/>
    </source>
</evidence>
<dbReference type="eggNOG" id="COG0340">
    <property type="taxonomic scope" value="Bacteria"/>
</dbReference>
<dbReference type="Pfam" id="PF03099">
    <property type="entry name" value="BPL_LplA_LipB"/>
    <property type="match status" value="1"/>
</dbReference>
<dbReference type="PROSITE" id="PS51733">
    <property type="entry name" value="BPL_LPL_CATALYTIC"/>
    <property type="match status" value="1"/>
</dbReference>
<dbReference type="Gene3D" id="3.30.930.10">
    <property type="entry name" value="Bira Bifunctional Protein, Domain 2"/>
    <property type="match status" value="1"/>
</dbReference>
<dbReference type="GO" id="GO:0005737">
    <property type="term" value="C:cytoplasm"/>
    <property type="evidence" value="ECO:0007669"/>
    <property type="project" value="TreeGrafter"/>
</dbReference>
<feature type="domain" description="BPL/LPL catalytic" evidence="2">
    <location>
        <begin position="1"/>
        <end position="177"/>
    </location>
</feature>
<evidence type="ECO:0000259" key="2">
    <source>
        <dbReference type="PROSITE" id="PS51733"/>
    </source>
</evidence>
<comment type="caution">
    <text evidence="3">The sequence shown here is derived from an EMBL/GenBank/DDBJ whole genome shotgun (WGS) entry which is preliminary data.</text>
</comment>
<accession>V6SFB0</accession>
<dbReference type="PANTHER" id="PTHR12835:SF5">
    <property type="entry name" value="BIOTIN--PROTEIN LIGASE"/>
    <property type="match status" value="1"/>
</dbReference>
<dbReference type="RefSeq" id="WP_023572081.1">
    <property type="nucleotide sequence ID" value="NZ_AVCS01000001.1"/>
</dbReference>
<organism evidence="3 4">
    <name type="scientific">Flavobacterium enshiense DK69</name>
    <dbReference type="NCBI Taxonomy" id="1107311"/>
    <lineage>
        <taxon>Bacteria</taxon>
        <taxon>Pseudomonadati</taxon>
        <taxon>Bacteroidota</taxon>
        <taxon>Flavobacteriia</taxon>
        <taxon>Flavobacteriales</taxon>
        <taxon>Flavobacteriaceae</taxon>
        <taxon>Flavobacterium</taxon>
    </lineage>
</organism>
<dbReference type="GO" id="GO:0004077">
    <property type="term" value="F:biotin--[biotin carboxyl-carrier protein] ligase activity"/>
    <property type="evidence" value="ECO:0007669"/>
    <property type="project" value="InterPro"/>
</dbReference>
<keyword evidence="1 3" id="KW-0436">Ligase</keyword>
<reference evidence="3 4" key="2">
    <citation type="journal article" date="2015" name="Stand. Genomic Sci.">
        <title>High quality draft genomic sequence of Flavobacterium enshiense DK69(T) and comparison among Flavobacterium genomes.</title>
        <authorList>
            <person name="Zeng Z."/>
            <person name="Chen C."/>
            <person name="Du H."/>
            <person name="Wang G."/>
            <person name="Li M."/>
        </authorList>
    </citation>
    <scope>NUCLEOTIDE SEQUENCE [LARGE SCALE GENOMIC DNA]</scope>
    <source>
        <strain evidence="3 4">DK69</strain>
    </source>
</reference>
<dbReference type="EMBL" id="JRLZ01000020">
    <property type="protein sequence ID" value="KGO93156.1"/>
    <property type="molecule type" value="Genomic_DNA"/>
</dbReference>
<protein>
    <submittedName>
        <fullName evidence="3">Biotin--acetyl-CoA-carboxylase ligase</fullName>
    </submittedName>
</protein>
<gene>
    <name evidence="3" type="ORF">Q767_14955</name>
</gene>
<dbReference type="STRING" id="1107311.Q767_14955"/>
<dbReference type="Proteomes" id="UP000030149">
    <property type="component" value="Unassembled WGS sequence"/>
</dbReference>
<proteinExistence type="predicted"/>
<evidence type="ECO:0000313" key="4">
    <source>
        <dbReference type="Proteomes" id="UP000030149"/>
    </source>
</evidence>